<evidence type="ECO:0000313" key="3">
    <source>
        <dbReference type="EMBL" id="TDK24516.1"/>
    </source>
</evidence>
<dbReference type="Gene3D" id="3.40.50.1820">
    <property type="entry name" value="alpha/beta hydrolase"/>
    <property type="match status" value="1"/>
</dbReference>
<protein>
    <submittedName>
        <fullName evidence="3">Alpha/beta hydrolase</fullName>
    </submittedName>
</protein>
<dbReference type="InterPro" id="IPR029058">
    <property type="entry name" value="AB_hydrolase_fold"/>
</dbReference>
<dbReference type="InterPro" id="IPR052897">
    <property type="entry name" value="Sec-Metab_Biosynth_Hydrolase"/>
</dbReference>
<keyword evidence="4" id="KW-1185">Reference proteome</keyword>
<feature type="chain" id="PRO_5039366202" evidence="1">
    <location>
        <begin position="31"/>
        <end position="286"/>
    </location>
</feature>
<dbReference type="EMBL" id="SMTK01000004">
    <property type="protein sequence ID" value="TDK24516.1"/>
    <property type="molecule type" value="Genomic_DNA"/>
</dbReference>
<dbReference type="PANTHER" id="PTHR37017">
    <property type="entry name" value="AB HYDROLASE-1 DOMAIN-CONTAINING PROTEIN-RELATED"/>
    <property type="match status" value="1"/>
</dbReference>
<dbReference type="PANTHER" id="PTHR37017:SF11">
    <property type="entry name" value="ESTERASE_LIPASE_THIOESTERASE DOMAIN-CONTAINING PROTEIN"/>
    <property type="match status" value="1"/>
</dbReference>
<feature type="domain" description="AB hydrolase-1" evidence="2">
    <location>
        <begin position="51"/>
        <end position="276"/>
    </location>
</feature>
<reference evidence="3 4" key="1">
    <citation type="submission" date="2019-03" db="EMBL/GenBank/DDBJ databases">
        <title>Arthrobacter sp. nov., an bacterium isolated from biocrust in Mu Us Desert.</title>
        <authorList>
            <person name="Lixiong L."/>
        </authorList>
    </citation>
    <scope>NUCLEOTIDE SEQUENCE [LARGE SCALE GENOMIC DNA]</scope>
    <source>
        <strain evidence="3 4">SLN-3</strain>
    </source>
</reference>
<gene>
    <name evidence="3" type="ORF">E2F48_11805</name>
</gene>
<accession>A0A4R5TU08</accession>
<dbReference type="GO" id="GO:0016787">
    <property type="term" value="F:hydrolase activity"/>
    <property type="evidence" value="ECO:0007669"/>
    <property type="project" value="UniProtKB-KW"/>
</dbReference>
<evidence type="ECO:0000256" key="1">
    <source>
        <dbReference type="SAM" id="SignalP"/>
    </source>
</evidence>
<organism evidence="3 4">
    <name type="scientific">Arthrobacter crusticola</name>
    <dbReference type="NCBI Taxonomy" id="2547960"/>
    <lineage>
        <taxon>Bacteria</taxon>
        <taxon>Bacillati</taxon>
        <taxon>Actinomycetota</taxon>
        <taxon>Actinomycetes</taxon>
        <taxon>Micrococcales</taxon>
        <taxon>Micrococcaceae</taxon>
        <taxon>Arthrobacter</taxon>
    </lineage>
</organism>
<keyword evidence="3" id="KW-0378">Hydrolase</keyword>
<dbReference type="AlphaFoldDB" id="A0A4R5TU08"/>
<dbReference type="OrthoDB" id="9814966at2"/>
<evidence type="ECO:0000259" key="2">
    <source>
        <dbReference type="Pfam" id="PF12697"/>
    </source>
</evidence>
<name>A0A4R5TU08_9MICC</name>
<evidence type="ECO:0000313" key="4">
    <source>
        <dbReference type="Proteomes" id="UP000295411"/>
    </source>
</evidence>
<proteinExistence type="predicted"/>
<sequence length="286" mass="29023">MTIFRNASKAFALLTAGAAAVALTGAAASASGPAESSLSAAVSAQSTKPTIVLVHGAWTDSSSFAKVTSELQRDGYTVAAAPNHLRGVAADAASVAAFVNQATTGPVILVGHSYGGAVITNAATQTPTVKALAYIDAFAPEKGESIVDLASAVPGSALAGDPHDIFDAVQDPNLPEGNPDLYVKKSIFAEAFTASLKKEDAAVAAASQRPITGGALQEPSGEPAWKTIPSYFLVGTEDKVIPVDGQLAMAHRAHGVIEKVDAGHLSTLEAPQDVAELIEQAAVSVR</sequence>
<keyword evidence="1" id="KW-0732">Signal</keyword>
<dbReference type="Proteomes" id="UP000295411">
    <property type="component" value="Unassembled WGS sequence"/>
</dbReference>
<feature type="signal peptide" evidence="1">
    <location>
        <begin position="1"/>
        <end position="30"/>
    </location>
</feature>
<dbReference type="RefSeq" id="WP_133404194.1">
    <property type="nucleotide sequence ID" value="NZ_SMTK01000004.1"/>
</dbReference>
<dbReference type="InterPro" id="IPR000073">
    <property type="entry name" value="AB_hydrolase_1"/>
</dbReference>
<dbReference type="Pfam" id="PF12697">
    <property type="entry name" value="Abhydrolase_6"/>
    <property type="match status" value="1"/>
</dbReference>
<comment type="caution">
    <text evidence="3">The sequence shown here is derived from an EMBL/GenBank/DDBJ whole genome shotgun (WGS) entry which is preliminary data.</text>
</comment>
<dbReference type="SUPFAM" id="SSF53474">
    <property type="entry name" value="alpha/beta-Hydrolases"/>
    <property type="match status" value="1"/>
</dbReference>